<comment type="caution">
    <text evidence="1">The sequence shown here is derived from an EMBL/GenBank/DDBJ whole genome shotgun (WGS) entry which is preliminary data.</text>
</comment>
<accession>A0A834UEH7</accession>
<dbReference type="AlphaFoldDB" id="A0A834UEH7"/>
<sequence>MRGCFRESETSAIGCTWLNFETAASRYWSSLVQFLRLLQRERKKRMEIEVKYGERATPSQTKRRWRIGDGVRGGGGVVEAEVEEYAYSLPGSNSRGILTFIP</sequence>
<organism evidence="1 2">
    <name type="scientific">Vespula pensylvanica</name>
    <name type="common">Western yellow jacket</name>
    <name type="synonym">Wasp</name>
    <dbReference type="NCBI Taxonomy" id="30213"/>
    <lineage>
        <taxon>Eukaryota</taxon>
        <taxon>Metazoa</taxon>
        <taxon>Ecdysozoa</taxon>
        <taxon>Arthropoda</taxon>
        <taxon>Hexapoda</taxon>
        <taxon>Insecta</taxon>
        <taxon>Pterygota</taxon>
        <taxon>Neoptera</taxon>
        <taxon>Endopterygota</taxon>
        <taxon>Hymenoptera</taxon>
        <taxon>Apocrita</taxon>
        <taxon>Aculeata</taxon>
        <taxon>Vespoidea</taxon>
        <taxon>Vespidae</taxon>
        <taxon>Vespinae</taxon>
        <taxon>Vespula</taxon>
    </lineage>
</organism>
<keyword evidence="2" id="KW-1185">Reference proteome</keyword>
<protein>
    <submittedName>
        <fullName evidence="1">Uncharacterized protein</fullName>
    </submittedName>
</protein>
<evidence type="ECO:0000313" key="1">
    <source>
        <dbReference type="EMBL" id="KAF7434783.1"/>
    </source>
</evidence>
<evidence type="ECO:0000313" key="2">
    <source>
        <dbReference type="Proteomes" id="UP000600918"/>
    </source>
</evidence>
<gene>
    <name evidence="1" type="ORF">H0235_002974</name>
</gene>
<dbReference type="EMBL" id="JACSDY010000002">
    <property type="protein sequence ID" value="KAF7434783.1"/>
    <property type="molecule type" value="Genomic_DNA"/>
</dbReference>
<name>A0A834UEH7_VESPE</name>
<reference evidence="1" key="1">
    <citation type="journal article" date="2020" name="G3 (Bethesda)">
        <title>High-Quality Assemblies for Three Invasive Social Wasps from the &lt;i&gt;Vespula&lt;/i&gt; Genus.</title>
        <authorList>
            <person name="Harrop T.W.R."/>
            <person name="Guhlin J."/>
            <person name="McLaughlin G.M."/>
            <person name="Permina E."/>
            <person name="Stockwell P."/>
            <person name="Gilligan J."/>
            <person name="Le Lec M.F."/>
            <person name="Gruber M.A.M."/>
            <person name="Quinn O."/>
            <person name="Lovegrove M."/>
            <person name="Duncan E.J."/>
            <person name="Remnant E.J."/>
            <person name="Van Eeckhoven J."/>
            <person name="Graham B."/>
            <person name="Knapp R.A."/>
            <person name="Langford K.W."/>
            <person name="Kronenberg Z."/>
            <person name="Press M.O."/>
            <person name="Eacker S.M."/>
            <person name="Wilson-Rankin E.E."/>
            <person name="Purcell J."/>
            <person name="Lester P.J."/>
            <person name="Dearden P.K."/>
        </authorList>
    </citation>
    <scope>NUCLEOTIDE SEQUENCE</scope>
    <source>
        <strain evidence="1">Volc-1</strain>
    </source>
</reference>
<dbReference type="Proteomes" id="UP000600918">
    <property type="component" value="Unassembled WGS sequence"/>
</dbReference>
<proteinExistence type="predicted"/>